<protein>
    <submittedName>
        <fullName evidence="2">Uncharacterized protein</fullName>
    </submittedName>
</protein>
<dbReference type="InterPro" id="IPR036291">
    <property type="entry name" value="NAD(P)-bd_dom_sf"/>
</dbReference>
<dbReference type="PRINTS" id="PR00080">
    <property type="entry name" value="SDRFAMILY"/>
</dbReference>
<dbReference type="EMBL" id="CATQJL010000316">
    <property type="protein sequence ID" value="CAJ0608014.1"/>
    <property type="molecule type" value="Genomic_DNA"/>
</dbReference>
<dbReference type="InterPro" id="IPR002347">
    <property type="entry name" value="SDR_fam"/>
</dbReference>
<comment type="caution">
    <text evidence="2">The sequence shown here is derived from an EMBL/GenBank/DDBJ whole genome shotgun (WGS) entry which is preliminary data.</text>
</comment>
<dbReference type="PANTHER" id="PTHR44115">
    <property type="entry name" value="PROTEIN CBG09704"/>
    <property type="match status" value="1"/>
</dbReference>
<dbReference type="PROSITE" id="PS00061">
    <property type="entry name" value="ADH_SHORT"/>
    <property type="match status" value="1"/>
</dbReference>
<dbReference type="Gene3D" id="3.40.50.720">
    <property type="entry name" value="NAD(P)-binding Rossmann-like Domain"/>
    <property type="match status" value="1"/>
</dbReference>
<keyword evidence="3" id="KW-1185">Reference proteome</keyword>
<sequence>MGRFDGKVVIVTGSSSGIGAGTALLFAKEGAKVTITGRKAEGLEATKKSIIEAGGKEDDINVVIADITDAVGREKIVSSTVEKWGQIDILVNNAGGFIRDEAGNGGIAASLDVLQKTMDVNTFSATHMIQLARPYLVKTQGEVVNVSSVAGQPRGRPMFVYYTMAKAALDQLTRGLAVELIAEGVRVNSVSPGAVVTKFCQSAGMSDKEADTLYKTMENTPDALPIRKCAQPEEIANLIAFLADRKLSRYIIGQTIVIDGGEMLVPASATVAFKEV</sequence>
<dbReference type="GO" id="GO:0016491">
    <property type="term" value="F:oxidoreductase activity"/>
    <property type="evidence" value="ECO:0007669"/>
    <property type="project" value="UniProtKB-KW"/>
</dbReference>
<dbReference type="Pfam" id="PF13561">
    <property type="entry name" value="adh_short_C2"/>
    <property type="match status" value="1"/>
</dbReference>
<dbReference type="PRINTS" id="PR00081">
    <property type="entry name" value="GDHRDH"/>
</dbReference>
<evidence type="ECO:0000313" key="3">
    <source>
        <dbReference type="Proteomes" id="UP001176961"/>
    </source>
</evidence>
<dbReference type="AlphaFoldDB" id="A0AA36MCI9"/>
<proteinExistence type="predicted"/>
<dbReference type="InterPro" id="IPR020904">
    <property type="entry name" value="Sc_DH/Rdtase_CS"/>
</dbReference>
<dbReference type="FunFam" id="3.40.50.720:FF:000084">
    <property type="entry name" value="Short-chain dehydrogenase reductase"/>
    <property type="match status" value="1"/>
</dbReference>
<dbReference type="SUPFAM" id="SSF51735">
    <property type="entry name" value="NAD(P)-binding Rossmann-fold domains"/>
    <property type="match status" value="1"/>
</dbReference>
<name>A0AA36MCI9_CYLNA</name>
<evidence type="ECO:0000256" key="1">
    <source>
        <dbReference type="ARBA" id="ARBA00023002"/>
    </source>
</evidence>
<evidence type="ECO:0000313" key="2">
    <source>
        <dbReference type="EMBL" id="CAJ0608014.1"/>
    </source>
</evidence>
<dbReference type="PANTHER" id="PTHR44115:SF4">
    <property type="entry name" value="OXIDOREDUCTASE"/>
    <property type="match status" value="1"/>
</dbReference>
<gene>
    <name evidence="2" type="ORF">CYNAS_LOCUS19997</name>
</gene>
<organism evidence="2 3">
    <name type="scientific">Cylicocyclus nassatus</name>
    <name type="common">Nematode worm</name>
    <dbReference type="NCBI Taxonomy" id="53992"/>
    <lineage>
        <taxon>Eukaryota</taxon>
        <taxon>Metazoa</taxon>
        <taxon>Ecdysozoa</taxon>
        <taxon>Nematoda</taxon>
        <taxon>Chromadorea</taxon>
        <taxon>Rhabditida</taxon>
        <taxon>Rhabditina</taxon>
        <taxon>Rhabditomorpha</taxon>
        <taxon>Strongyloidea</taxon>
        <taxon>Strongylidae</taxon>
        <taxon>Cylicocyclus</taxon>
    </lineage>
</organism>
<reference evidence="2" key="1">
    <citation type="submission" date="2023-07" db="EMBL/GenBank/DDBJ databases">
        <authorList>
            <consortium name="CYATHOMIX"/>
        </authorList>
    </citation>
    <scope>NUCLEOTIDE SEQUENCE</scope>
    <source>
        <strain evidence="2">N/A</strain>
    </source>
</reference>
<accession>A0AA36MCI9</accession>
<keyword evidence="1" id="KW-0560">Oxidoreductase</keyword>
<dbReference type="Proteomes" id="UP001176961">
    <property type="component" value="Unassembled WGS sequence"/>
</dbReference>